<dbReference type="PROSITE" id="PS00135">
    <property type="entry name" value="TRYPSIN_SER"/>
    <property type="match status" value="1"/>
</dbReference>
<reference evidence="10" key="3">
    <citation type="submission" date="2025-09" db="UniProtKB">
        <authorList>
            <consortium name="Ensembl"/>
        </authorList>
    </citation>
    <scope>IDENTIFICATION</scope>
</reference>
<evidence type="ECO:0000256" key="8">
    <source>
        <dbReference type="SAM" id="SignalP"/>
    </source>
</evidence>
<dbReference type="PANTHER" id="PTHR24253">
    <property type="entry name" value="TRANSMEMBRANE PROTEASE SERINE"/>
    <property type="match status" value="1"/>
</dbReference>
<sequence length="274" mass="30199">SIQMIFLLLLTLPLLGSSVYPFLYPDRSKVNIVGGDEAQEGEWPWQISLRLNLNGSWIHLCWGSLIHPSWILTTAPCFASGQTDPSQYMIQVRQQNLYDEDNLLPVDQIIIHPHCIGLWTADCNIQPITLPSSSETFTSDLECWVTGWGDIEPGGGEPLHMPPPYTLRKVQVPVMDAQTCDKEYHVNSTISPSERIILDNMICSGEAGRNPCKGDSGGAVVCKAQGSWHQAGIVSWGECCGAHRPGVYTLFPLFVDLINEHIQGSCGPVFPSLL</sequence>
<evidence type="ECO:0000256" key="7">
    <source>
        <dbReference type="ARBA" id="ARBA00023180"/>
    </source>
</evidence>
<evidence type="ECO:0000313" key="11">
    <source>
        <dbReference type="Proteomes" id="UP000002280"/>
    </source>
</evidence>
<keyword evidence="6" id="KW-1015">Disulfide bond</keyword>
<evidence type="ECO:0000256" key="6">
    <source>
        <dbReference type="ARBA" id="ARBA00023157"/>
    </source>
</evidence>
<dbReference type="Pfam" id="PF00089">
    <property type="entry name" value="Trypsin"/>
    <property type="match status" value="1"/>
</dbReference>
<dbReference type="InterPro" id="IPR033116">
    <property type="entry name" value="TRYPSIN_SER"/>
</dbReference>
<feature type="signal peptide" evidence="8">
    <location>
        <begin position="1"/>
        <end position="18"/>
    </location>
</feature>
<dbReference type="GeneTree" id="ENSGT00940000158868"/>
<dbReference type="OMA" id="INEHIQG"/>
<dbReference type="FunFam" id="2.40.10.10:FF:000016">
    <property type="entry name" value="Tryptase beta-2"/>
    <property type="match status" value="1"/>
</dbReference>
<dbReference type="CDD" id="cd00190">
    <property type="entry name" value="Tryp_SPc"/>
    <property type="match status" value="1"/>
</dbReference>
<dbReference type="InterPro" id="IPR001254">
    <property type="entry name" value="Trypsin_dom"/>
</dbReference>
<keyword evidence="7" id="KW-0325">Glycoprotein</keyword>
<dbReference type="Bgee" id="ENSMODG00000047196">
    <property type="expression patterns" value="Expressed in placenta and 5 other cell types or tissues"/>
</dbReference>
<keyword evidence="5" id="KW-0865">Zymogen</keyword>
<reference evidence="10 11" key="1">
    <citation type="journal article" date="2007" name="Nature">
        <title>Genome of the marsupial Monodelphis domestica reveals innovation in non-coding sequences.</title>
        <authorList>
            <person name="Mikkelsen T.S."/>
            <person name="Wakefield M.J."/>
            <person name="Aken B."/>
            <person name="Amemiya C.T."/>
            <person name="Chang J.L."/>
            <person name="Duke S."/>
            <person name="Garber M."/>
            <person name="Gentles A.J."/>
            <person name="Goodstadt L."/>
            <person name="Heger A."/>
            <person name="Jurka J."/>
            <person name="Kamal M."/>
            <person name="Mauceli E."/>
            <person name="Searle S.M."/>
            <person name="Sharpe T."/>
            <person name="Baker M.L."/>
            <person name="Batzer M.A."/>
            <person name="Benos P.V."/>
            <person name="Belov K."/>
            <person name="Clamp M."/>
            <person name="Cook A."/>
            <person name="Cuff J."/>
            <person name="Das R."/>
            <person name="Davidow L."/>
            <person name="Deakin J.E."/>
            <person name="Fazzari M.J."/>
            <person name="Glass J.L."/>
            <person name="Grabherr M."/>
            <person name="Greally J.M."/>
            <person name="Gu W."/>
            <person name="Hore T.A."/>
            <person name="Huttley G.A."/>
            <person name="Kleber M."/>
            <person name="Jirtle R.L."/>
            <person name="Koina E."/>
            <person name="Lee J.T."/>
            <person name="Mahony S."/>
            <person name="Marra M.A."/>
            <person name="Miller R.D."/>
            <person name="Nicholls R.D."/>
            <person name="Oda M."/>
            <person name="Papenfuss A.T."/>
            <person name="Parra Z.E."/>
            <person name="Pollock D.D."/>
            <person name="Ray D.A."/>
            <person name="Schein J.E."/>
            <person name="Speed T.P."/>
            <person name="Thompson K."/>
            <person name="VandeBerg J.L."/>
            <person name="Wade C.M."/>
            <person name="Walker J.A."/>
            <person name="Waters P.D."/>
            <person name="Webber C."/>
            <person name="Weidman J.R."/>
            <person name="Xie X."/>
            <person name="Zody M.C."/>
            <person name="Baldwin J."/>
            <person name="Abdouelleil A."/>
            <person name="Abdulkadir J."/>
            <person name="Abebe A."/>
            <person name="Abera B."/>
            <person name="Abreu J."/>
            <person name="Acer S.C."/>
            <person name="Aftuck L."/>
            <person name="Alexander A."/>
            <person name="An P."/>
            <person name="Anderson E."/>
            <person name="Anderson S."/>
            <person name="Arachi H."/>
            <person name="Azer M."/>
            <person name="Bachantsang P."/>
            <person name="Barry A."/>
            <person name="Bayul T."/>
            <person name="Berlin A."/>
            <person name="Bessette D."/>
            <person name="Bloom T."/>
            <person name="Bloom T."/>
            <person name="Boguslavskiy L."/>
            <person name="Bonnet C."/>
            <person name="Boukhgalter B."/>
            <person name="Bourzgui I."/>
            <person name="Brown A."/>
            <person name="Cahill P."/>
            <person name="Channer S."/>
            <person name="Cheshatsang Y."/>
            <person name="Chuda L."/>
            <person name="Citroen M."/>
            <person name="Collymore A."/>
            <person name="Cooke P."/>
            <person name="Costello M."/>
            <person name="D'Aco K."/>
            <person name="Daza R."/>
            <person name="De Haan G."/>
            <person name="DeGray S."/>
            <person name="DeMaso C."/>
            <person name="Dhargay N."/>
            <person name="Dooley K."/>
            <person name="Dooley E."/>
            <person name="Doricent M."/>
            <person name="Dorje P."/>
            <person name="Dorjee K."/>
            <person name="Dupes A."/>
            <person name="Elong R."/>
            <person name="Falk J."/>
            <person name="Farina A."/>
            <person name="Faro S."/>
            <person name="Ferguson D."/>
            <person name="Fisher S."/>
            <person name="Foley C.D."/>
            <person name="Franke A."/>
            <person name="Friedrich D."/>
            <person name="Gadbois L."/>
            <person name="Gearin G."/>
            <person name="Gearin C.R."/>
            <person name="Giannoukos G."/>
            <person name="Goode T."/>
            <person name="Graham J."/>
            <person name="Grandbois E."/>
            <person name="Grewal S."/>
            <person name="Gyaltsen K."/>
            <person name="Hafez N."/>
            <person name="Hagos B."/>
            <person name="Hall J."/>
            <person name="Henson C."/>
            <person name="Hollinger A."/>
            <person name="Honan T."/>
            <person name="Huard M.D."/>
            <person name="Hughes L."/>
            <person name="Hurhula B."/>
            <person name="Husby M.E."/>
            <person name="Kamat A."/>
            <person name="Kanga B."/>
            <person name="Kashin S."/>
            <person name="Khazanovich D."/>
            <person name="Kisner P."/>
            <person name="Lance K."/>
            <person name="Lara M."/>
            <person name="Lee W."/>
            <person name="Lennon N."/>
            <person name="Letendre F."/>
            <person name="LeVine R."/>
            <person name="Lipovsky A."/>
            <person name="Liu X."/>
            <person name="Liu J."/>
            <person name="Liu S."/>
            <person name="Lokyitsang T."/>
            <person name="Lokyitsang Y."/>
            <person name="Lubonja R."/>
            <person name="Lui A."/>
            <person name="MacDonald P."/>
            <person name="Magnisalis V."/>
            <person name="Maru K."/>
            <person name="Matthews C."/>
            <person name="McCusker W."/>
            <person name="McDonough S."/>
            <person name="Mehta T."/>
            <person name="Meldrim J."/>
            <person name="Meneus L."/>
            <person name="Mihai O."/>
            <person name="Mihalev A."/>
            <person name="Mihova T."/>
            <person name="Mittelman R."/>
            <person name="Mlenga V."/>
            <person name="Montmayeur A."/>
            <person name="Mulrain L."/>
            <person name="Navidi A."/>
            <person name="Naylor J."/>
            <person name="Negash T."/>
            <person name="Nguyen T."/>
            <person name="Nguyen N."/>
            <person name="Nicol R."/>
            <person name="Norbu C."/>
            <person name="Norbu N."/>
            <person name="Novod N."/>
            <person name="O'Neill B."/>
            <person name="Osman S."/>
            <person name="Markiewicz E."/>
            <person name="Oyono O.L."/>
            <person name="Patti C."/>
            <person name="Phunkhang P."/>
            <person name="Pierre F."/>
            <person name="Priest M."/>
            <person name="Raghuraman S."/>
            <person name="Rege F."/>
            <person name="Reyes R."/>
            <person name="Rise C."/>
            <person name="Rogov P."/>
            <person name="Ross K."/>
            <person name="Ryan E."/>
            <person name="Settipalli S."/>
            <person name="Shea T."/>
            <person name="Sherpa N."/>
            <person name="Shi L."/>
            <person name="Shih D."/>
            <person name="Sparrow T."/>
            <person name="Spaulding J."/>
            <person name="Stalker J."/>
            <person name="Stange-Thomann N."/>
            <person name="Stavropoulos S."/>
            <person name="Stone C."/>
            <person name="Strader C."/>
            <person name="Tesfaye S."/>
            <person name="Thomson T."/>
            <person name="Thoulutsang Y."/>
            <person name="Thoulutsang D."/>
            <person name="Topham K."/>
            <person name="Topping I."/>
            <person name="Tsamla T."/>
            <person name="Vassiliev H."/>
            <person name="Vo A."/>
            <person name="Wangchuk T."/>
            <person name="Wangdi T."/>
            <person name="Weiand M."/>
            <person name="Wilkinson J."/>
            <person name="Wilson A."/>
            <person name="Yadav S."/>
            <person name="Young G."/>
            <person name="Yu Q."/>
            <person name="Zembek L."/>
            <person name="Zhong D."/>
            <person name="Zimmer A."/>
            <person name="Zwirko Z."/>
            <person name="Jaffe D.B."/>
            <person name="Alvarez P."/>
            <person name="Brockman W."/>
            <person name="Butler J."/>
            <person name="Chin C."/>
            <person name="Gnerre S."/>
            <person name="MacCallum I."/>
            <person name="Graves J.A."/>
            <person name="Ponting C.P."/>
            <person name="Breen M."/>
            <person name="Samollow P.B."/>
            <person name="Lander E.S."/>
            <person name="Lindblad-Toh K."/>
        </authorList>
    </citation>
    <scope>NUCLEOTIDE SEQUENCE [LARGE SCALE GENOMIC DNA]</scope>
</reference>
<evidence type="ECO:0000259" key="9">
    <source>
        <dbReference type="PROSITE" id="PS50240"/>
    </source>
</evidence>
<evidence type="ECO:0000256" key="3">
    <source>
        <dbReference type="ARBA" id="ARBA00022801"/>
    </source>
</evidence>
<organism evidence="10 11">
    <name type="scientific">Monodelphis domestica</name>
    <name type="common">Gray short-tailed opossum</name>
    <dbReference type="NCBI Taxonomy" id="13616"/>
    <lineage>
        <taxon>Eukaryota</taxon>
        <taxon>Metazoa</taxon>
        <taxon>Chordata</taxon>
        <taxon>Craniata</taxon>
        <taxon>Vertebrata</taxon>
        <taxon>Euteleostomi</taxon>
        <taxon>Mammalia</taxon>
        <taxon>Metatheria</taxon>
        <taxon>Didelphimorphia</taxon>
        <taxon>Didelphidae</taxon>
        <taxon>Monodelphis</taxon>
    </lineage>
</organism>
<dbReference type="InParanoid" id="A0A5F8G2R7"/>
<dbReference type="STRING" id="13616.ENSMODP00000041731"/>
<dbReference type="Gene3D" id="2.40.10.10">
    <property type="entry name" value="Trypsin-like serine proteases"/>
    <property type="match status" value="2"/>
</dbReference>
<dbReference type="GO" id="GO:0006508">
    <property type="term" value="P:proteolysis"/>
    <property type="evidence" value="ECO:0000318"/>
    <property type="project" value="GO_Central"/>
</dbReference>
<evidence type="ECO:0000313" key="10">
    <source>
        <dbReference type="Ensembl" id="ENSMODP00000041731.1"/>
    </source>
</evidence>
<evidence type="ECO:0000256" key="2">
    <source>
        <dbReference type="ARBA" id="ARBA00022729"/>
    </source>
</evidence>
<evidence type="ECO:0000256" key="5">
    <source>
        <dbReference type="ARBA" id="ARBA00023145"/>
    </source>
</evidence>
<keyword evidence="1" id="KW-0645">Protease</keyword>
<keyword evidence="11" id="KW-1185">Reference proteome</keyword>
<feature type="domain" description="Peptidase S1" evidence="9">
    <location>
        <begin position="32"/>
        <end position="263"/>
    </location>
</feature>
<protein>
    <recommendedName>
        <fullName evidence="9">Peptidase S1 domain-containing protein</fullName>
    </recommendedName>
</protein>
<evidence type="ECO:0000256" key="1">
    <source>
        <dbReference type="ARBA" id="ARBA00022670"/>
    </source>
</evidence>
<dbReference type="PANTHER" id="PTHR24253:SF144">
    <property type="entry name" value="CHYMOTRYPSIN-LIKE PROTEASE CTRL-1-RELATED"/>
    <property type="match status" value="1"/>
</dbReference>
<keyword evidence="4" id="KW-0720">Serine protease</keyword>
<dbReference type="AlphaFoldDB" id="A0A5F8G2R7"/>
<proteinExistence type="predicted"/>
<dbReference type="InterPro" id="IPR001314">
    <property type="entry name" value="Peptidase_S1A"/>
</dbReference>
<keyword evidence="2 8" id="KW-0732">Signal</keyword>
<name>A0A5F8G2R7_MONDO</name>
<feature type="chain" id="PRO_5023830082" description="Peptidase S1 domain-containing protein" evidence="8">
    <location>
        <begin position="19"/>
        <end position="274"/>
    </location>
</feature>
<accession>A0A5F8G2R7</accession>
<evidence type="ECO:0000256" key="4">
    <source>
        <dbReference type="ARBA" id="ARBA00022825"/>
    </source>
</evidence>
<keyword evidence="3" id="KW-0378">Hydrolase</keyword>
<reference evidence="10" key="2">
    <citation type="submission" date="2025-08" db="UniProtKB">
        <authorList>
            <consortium name="Ensembl"/>
        </authorList>
    </citation>
    <scope>IDENTIFICATION</scope>
</reference>
<dbReference type="PROSITE" id="PS50240">
    <property type="entry name" value="TRYPSIN_DOM"/>
    <property type="match status" value="1"/>
</dbReference>
<dbReference type="SMART" id="SM00020">
    <property type="entry name" value="Tryp_SPc"/>
    <property type="match status" value="1"/>
</dbReference>
<dbReference type="GO" id="GO:0004252">
    <property type="term" value="F:serine-type endopeptidase activity"/>
    <property type="evidence" value="ECO:0000318"/>
    <property type="project" value="GO_Central"/>
</dbReference>
<dbReference type="Proteomes" id="UP000002280">
    <property type="component" value="Chromosome 6"/>
</dbReference>
<dbReference type="PRINTS" id="PR00722">
    <property type="entry name" value="CHYMOTRYPSIN"/>
</dbReference>
<dbReference type="Ensembl" id="ENSMODT00000070410.1">
    <property type="protein sequence ID" value="ENSMODP00000041731.1"/>
    <property type="gene ID" value="ENSMODG00000047196.1"/>
</dbReference>
<dbReference type="InterPro" id="IPR009003">
    <property type="entry name" value="Peptidase_S1_PA"/>
</dbReference>
<dbReference type="GO" id="GO:0005615">
    <property type="term" value="C:extracellular space"/>
    <property type="evidence" value="ECO:0000318"/>
    <property type="project" value="GO_Central"/>
</dbReference>
<dbReference type="SUPFAM" id="SSF50494">
    <property type="entry name" value="Trypsin-like serine proteases"/>
    <property type="match status" value="1"/>
</dbReference>
<dbReference type="InterPro" id="IPR043504">
    <property type="entry name" value="Peptidase_S1_PA_chymotrypsin"/>
</dbReference>